<gene>
    <name evidence="1" type="ORF">ALEPTO_LOCUS8051</name>
</gene>
<keyword evidence="2" id="KW-1185">Reference proteome</keyword>
<sequence>SFDPVASGSHPNFVSALKYIELFDDKNRIWQARARVASESGKREWQARVASESGKRVQQE</sequence>
<proteinExistence type="predicted"/>
<evidence type="ECO:0000313" key="2">
    <source>
        <dbReference type="Proteomes" id="UP000789508"/>
    </source>
</evidence>
<name>A0A9N9CEH9_9GLOM</name>
<accession>A0A9N9CEH9</accession>
<dbReference type="Proteomes" id="UP000789508">
    <property type="component" value="Unassembled WGS sequence"/>
</dbReference>
<evidence type="ECO:0000313" key="1">
    <source>
        <dbReference type="EMBL" id="CAG8598912.1"/>
    </source>
</evidence>
<organism evidence="1 2">
    <name type="scientific">Ambispora leptoticha</name>
    <dbReference type="NCBI Taxonomy" id="144679"/>
    <lineage>
        <taxon>Eukaryota</taxon>
        <taxon>Fungi</taxon>
        <taxon>Fungi incertae sedis</taxon>
        <taxon>Mucoromycota</taxon>
        <taxon>Glomeromycotina</taxon>
        <taxon>Glomeromycetes</taxon>
        <taxon>Archaeosporales</taxon>
        <taxon>Ambisporaceae</taxon>
        <taxon>Ambispora</taxon>
    </lineage>
</organism>
<feature type="non-terminal residue" evidence="1">
    <location>
        <position position="1"/>
    </location>
</feature>
<reference evidence="1" key="1">
    <citation type="submission" date="2021-06" db="EMBL/GenBank/DDBJ databases">
        <authorList>
            <person name="Kallberg Y."/>
            <person name="Tangrot J."/>
            <person name="Rosling A."/>
        </authorList>
    </citation>
    <scope>NUCLEOTIDE SEQUENCE</scope>
    <source>
        <strain evidence="1">FL130A</strain>
    </source>
</reference>
<dbReference type="AlphaFoldDB" id="A0A9N9CEH9"/>
<protein>
    <submittedName>
        <fullName evidence="1">3390_t:CDS:1</fullName>
    </submittedName>
</protein>
<dbReference type="EMBL" id="CAJVPS010004080">
    <property type="protein sequence ID" value="CAG8598912.1"/>
    <property type="molecule type" value="Genomic_DNA"/>
</dbReference>
<comment type="caution">
    <text evidence="1">The sequence shown here is derived from an EMBL/GenBank/DDBJ whole genome shotgun (WGS) entry which is preliminary data.</text>
</comment>